<accession>A0A0H2UUL0</accession>
<keyword evidence="5 6" id="KW-0472">Membrane</keyword>
<dbReference type="AlphaFoldDB" id="A0A0H2UUL0"/>
<keyword evidence="4 6" id="KW-1133">Transmembrane helix</keyword>
<keyword evidence="2" id="KW-1003">Cell membrane</keyword>
<feature type="domain" description="Putative aromatic acid exporter C-terminal" evidence="7">
    <location>
        <begin position="145"/>
        <end position="308"/>
    </location>
</feature>
<evidence type="ECO:0000313" key="8">
    <source>
        <dbReference type="EMBL" id="AAM79496.1"/>
    </source>
</evidence>
<dbReference type="GO" id="GO:0005886">
    <property type="term" value="C:plasma membrane"/>
    <property type="evidence" value="ECO:0007669"/>
    <property type="project" value="UniProtKB-SubCell"/>
</dbReference>
<dbReference type="RefSeq" id="WP_011054536.1">
    <property type="nucleotide sequence ID" value="NC_004070.1"/>
</dbReference>
<protein>
    <recommendedName>
        <fullName evidence="7">Putative aromatic acid exporter C-terminal domain-containing protein</fullName>
    </recommendedName>
</protein>
<evidence type="ECO:0000256" key="1">
    <source>
        <dbReference type="ARBA" id="ARBA00004651"/>
    </source>
</evidence>
<dbReference type="InterPro" id="IPR010343">
    <property type="entry name" value="ArAE_1"/>
</dbReference>
<dbReference type="PANTHER" id="PTHR40064">
    <property type="entry name" value="MEMBRANE PROTEIN-RELATED"/>
    <property type="match status" value="1"/>
</dbReference>
<proteinExistence type="predicted"/>
<dbReference type="KEGG" id="spg:SpyM3_0889"/>
<dbReference type="Pfam" id="PF06081">
    <property type="entry name" value="ArAE_1"/>
    <property type="match status" value="1"/>
</dbReference>
<dbReference type="InterPro" id="IPR021062">
    <property type="entry name" value="ArAE_1_C"/>
</dbReference>
<dbReference type="HOGENOM" id="CLU_067525_0_0_9"/>
<feature type="transmembrane region" description="Helical" evidence="6">
    <location>
        <begin position="12"/>
        <end position="38"/>
    </location>
</feature>
<dbReference type="InterPro" id="IPR038323">
    <property type="entry name" value="ArAE_1_C_sf"/>
</dbReference>
<dbReference type="Pfam" id="PF11728">
    <property type="entry name" value="ArAE_1_C"/>
    <property type="match status" value="1"/>
</dbReference>
<dbReference type="PANTHER" id="PTHR40064:SF1">
    <property type="entry name" value="MEMBRANE PROTEIN"/>
    <property type="match status" value="1"/>
</dbReference>
<dbReference type="InterPro" id="IPR052984">
    <property type="entry name" value="UPF0421"/>
</dbReference>
<organism evidence="8 9">
    <name type="scientific">Streptococcus pyogenes serotype M3 (strain ATCC BAA-595 / MGAS315)</name>
    <dbReference type="NCBI Taxonomy" id="198466"/>
    <lineage>
        <taxon>Bacteria</taxon>
        <taxon>Bacillati</taxon>
        <taxon>Bacillota</taxon>
        <taxon>Bacilli</taxon>
        <taxon>Lactobacillales</taxon>
        <taxon>Streptococcaceae</taxon>
        <taxon>Streptococcus</taxon>
    </lineage>
</organism>
<dbReference type="Proteomes" id="UP000000564">
    <property type="component" value="Chromosome"/>
</dbReference>
<evidence type="ECO:0000259" key="7">
    <source>
        <dbReference type="Pfam" id="PF11728"/>
    </source>
</evidence>
<evidence type="ECO:0000256" key="6">
    <source>
        <dbReference type="SAM" id="Phobius"/>
    </source>
</evidence>
<gene>
    <name evidence="8" type="ordered locus">SpyM3_0889</name>
</gene>
<evidence type="ECO:0000256" key="5">
    <source>
        <dbReference type="ARBA" id="ARBA00023136"/>
    </source>
</evidence>
<keyword evidence="3 6" id="KW-0812">Transmembrane</keyword>
<feature type="transmembrane region" description="Helical" evidence="6">
    <location>
        <begin position="58"/>
        <end position="85"/>
    </location>
</feature>
<dbReference type="Gene3D" id="1.20.120.940">
    <property type="entry name" value="Putative aromatic acid exporter, C-terminal domain"/>
    <property type="match status" value="1"/>
</dbReference>
<comment type="subcellular location">
    <subcellularLocation>
        <location evidence="1">Cell membrane</location>
        <topology evidence="1">Multi-pass membrane protein</topology>
    </subcellularLocation>
</comment>
<evidence type="ECO:0000313" key="9">
    <source>
        <dbReference type="Proteomes" id="UP000000564"/>
    </source>
</evidence>
<name>A0A0H2UUL0_STRP3</name>
<sequence>MGSVERTLKMTLATIVAILIAYQLHLDYAMSAGIIALLSVLDTRKSSLVVARNRLLSFFLAFGIAMMCFSLFGFTTVGFMCYLLIIIPLLYHFQIEAGLVPITVLVTYLIAKKSIALPILSNEFMLFFVGTSVALLFNAYMGPQDQQIRYYHQKVESDLKGILYRFESFLLEGKGQNEGLLIKNLDKILDEALKLVYRERHNQLFQQTNYQVHYFEMRRQQNRLLGQMAINVNTLMRQSKESILLSHLFHETACQLSEQNPALTLIDDIEQLLETFRHGDLPQTREEFERRAVLFQLLQDLERFILLKVEFYQDYQND</sequence>
<evidence type="ECO:0000256" key="3">
    <source>
        <dbReference type="ARBA" id="ARBA00022692"/>
    </source>
</evidence>
<feature type="transmembrane region" description="Helical" evidence="6">
    <location>
        <begin position="123"/>
        <end position="141"/>
    </location>
</feature>
<dbReference type="EMBL" id="AE014074">
    <property type="protein sequence ID" value="AAM79496.1"/>
    <property type="molecule type" value="Genomic_DNA"/>
</dbReference>
<feature type="transmembrane region" description="Helical" evidence="6">
    <location>
        <begin position="91"/>
        <end position="111"/>
    </location>
</feature>
<reference evidence="8 9" key="1">
    <citation type="journal article" date="2002" name="Proc. Natl. Acad. Sci. U.S.A.">
        <title>Genome sequence of a serotype M3 strain of group A Streptococcus: phage-encoded toxins, the high-virulence phenotype, and clone emergence.</title>
        <authorList>
            <person name="Beres S.B."/>
            <person name="Sylva G.L."/>
            <person name="Barbian K.D."/>
            <person name="Lei B."/>
            <person name="Hoff J.S."/>
            <person name="Mammarella N.D."/>
            <person name="Liu M.Y."/>
            <person name="Smoot J.C."/>
            <person name="Porcella S.F."/>
            <person name="Parkins L.D."/>
            <person name="Campbell D.S."/>
            <person name="Smith T.M."/>
            <person name="McCormick J.K."/>
            <person name="Leung D.Y."/>
            <person name="Schlievert P.M."/>
            <person name="Musser J.M."/>
        </authorList>
    </citation>
    <scope>NUCLEOTIDE SEQUENCE [LARGE SCALE GENOMIC DNA]</scope>
    <source>
        <strain evidence="9">ATCC BAA-595 / MGAS315</strain>
    </source>
</reference>
<evidence type="ECO:0000256" key="2">
    <source>
        <dbReference type="ARBA" id="ARBA00022475"/>
    </source>
</evidence>
<evidence type="ECO:0000256" key="4">
    <source>
        <dbReference type="ARBA" id="ARBA00022989"/>
    </source>
</evidence>